<accession>A0A372FQX1</accession>
<comment type="caution">
    <text evidence="14">The sequence shown here is derived from an EMBL/GenBank/DDBJ whole genome shotgun (WGS) entry which is preliminary data.</text>
</comment>
<evidence type="ECO:0000259" key="12">
    <source>
        <dbReference type="PROSITE" id="PS50893"/>
    </source>
</evidence>
<dbReference type="CDD" id="cd18547">
    <property type="entry name" value="ABC_6TM_Tm288_like"/>
    <property type="match status" value="1"/>
</dbReference>
<keyword evidence="3 11" id="KW-0812">Transmembrane</keyword>
<dbReference type="Pfam" id="PF00005">
    <property type="entry name" value="ABC_tran"/>
    <property type="match status" value="1"/>
</dbReference>
<sequence length="601" mass="64719">MLRPYRRLAGVGALGLGSIVLNVSGPWLLGQATNLIFAGYLGQRFPSGGTKEEIAERLRGEGADVLAALVGTVDFTPGRGIDFRALGLTLLAVLAAYVGSGLFWIMQGRLTTNLVQQALFGLRQQVEAKLSRLPLSYFDQRPRGEVLSRTTNDIDNIAQGLQQTISQITNSLLLLVGVLGMMVWISPLLAAVALIAVPMSIYLTKVIGKRSQAQFAQQWKTAGDLNAHVDEVYTGYALVKMFGHEKESLAAFRTHNERLYRSSTRAQFISGTIGPVTTLIGNVSYVLIAVIGGLQLASGALSVGAVQAFIQYSRQFTQPLMALANLSSLVQSAVASAERVFVFLDAPEETPSAATEERPTQGRVCFEAVSFRYQDNKPLIESLSLTVEPGRSVAIVGPTGAGKTTLVNLLMRFYDVTAGRINIDGADIRDMDRDQLRSAIGIVTQDPWLFGGTIRENIAYGRDSATDDEIVAAARAAHVDHFVRTLSNGYDTVIDTEGGGVSAGERQLITIARALLADPVILVLDEATSSVDTRTELLIQQAMARLSTGRTSFVVAHRLSTIREADLILMMEDGAIVEQGTHRELLAAGGPYARMHAAQSV</sequence>
<feature type="domain" description="ABC transmembrane type-1" evidence="13">
    <location>
        <begin position="9"/>
        <end position="332"/>
    </location>
</feature>
<protein>
    <recommendedName>
        <fullName evidence="10">Fatty acid ABC transporter ATP-binding/permease protein</fullName>
    </recommendedName>
</protein>
<dbReference type="InterPro" id="IPR017871">
    <property type="entry name" value="ABC_transporter-like_CS"/>
</dbReference>
<dbReference type="InterPro" id="IPR003439">
    <property type="entry name" value="ABC_transporter-like_ATP-bd"/>
</dbReference>
<dbReference type="CDD" id="cd03254">
    <property type="entry name" value="ABCC_Glucan_exporter_like"/>
    <property type="match status" value="1"/>
</dbReference>
<dbReference type="Gene3D" id="3.40.50.300">
    <property type="entry name" value="P-loop containing nucleotide triphosphate hydrolases"/>
    <property type="match status" value="1"/>
</dbReference>
<dbReference type="InterPro" id="IPR027417">
    <property type="entry name" value="P-loop_NTPase"/>
</dbReference>
<evidence type="ECO:0000313" key="15">
    <source>
        <dbReference type="Proteomes" id="UP000262621"/>
    </source>
</evidence>
<evidence type="ECO:0000256" key="3">
    <source>
        <dbReference type="ARBA" id="ARBA00022692"/>
    </source>
</evidence>
<comment type="similarity">
    <text evidence="9">Belongs to the ABC transporter superfamily. Lipid exporter (TC 3.A.1.106) family.</text>
</comment>
<dbReference type="InterPro" id="IPR039421">
    <property type="entry name" value="Type_1_exporter"/>
</dbReference>
<dbReference type="InterPro" id="IPR003593">
    <property type="entry name" value="AAA+_ATPase"/>
</dbReference>
<organism evidence="14 15">
    <name type="scientific">Micromonospora craniellae</name>
    <dbReference type="NCBI Taxonomy" id="2294034"/>
    <lineage>
        <taxon>Bacteria</taxon>
        <taxon>Bacillati</taxon>
        <taxon>Actinomycetota</taxon>
        <taxon>Actinomycetes</taxon>
        <taxon>Micromonosporales</taxon>
        <taxon>Micromonosporaceae</taxon>
        <taxon>Micromonospora</taxon>
    </lineage>
</organism>
<dbReference type="FunFam" id="3.40.50.300:FF:000287">
    <property type="entry name" value="Multidrug ABC transporter ATP-binding protein"/>
    <property type="match status" value="1"/>
</dbReference>
<dbReference type="SMART" id="SM00382">
    <property type="entry name" value="AAA"/>
    <property type="match status" value="1"/>
</dbReference>
<comment type="function">
    <text evidence="8">ABC transporter involved in fatty acid import. Transmembrane domains (TMD) form a pore in the membrane and the ATP-binding domain (NBD) is responsible for energy generation.</text>
</comment>
<feature type="transmembrane region" description="Helical" evidence="11">
    <location>
        <begin position="85"/>
        <end position="106"/>
    </location>
</feature>
<dbReference type="PROSITE" id="PS50893">
    <property type="entry name" value="ABC_TRANSPORTER_2"/>
    <property type="match status" value="1"/>
</dbReference>
<evidence type="ECO:0000256" key="6">
    <source>
        <dbReference type="ARBA" id="ARBA00022989"/>
    </source>
</evidence>
<keyword evidence="4" id="KW-0547">Nucleotide-binding</keyword>
<dbReference type="GO" id="GO:0015421">
    <property type="term" value="F:ABC-type oligopeptide transporter activity"/>
    <property type="evidence" value="ECO:0007669"/>
    <property type="project" value="TreeGrafter"/>
</dbReference>
<dbReference type="AlphaFoldDB" id="A0A372FQX1"/>
<dbReference type="SUPFAM" id="SSF90123">
    <property type="entry name" value="ABC transporter transmembrane region"/>
    <property type="match status" value="1"/>
</dbReference>
<dbReference type="PROSITE" id="PS50929">
    <property type="entry name" value="ABC_TM1F"/>
    <property type="match status" value="1"/>
</dbReference>
<dbReference type="EMBL" id="QVFU01000096">
    <property type="protein sequence ID" value="RFS40946.1"/>
    <property type="molecule type" value="Genomic_DNA"/>
</dbReference>
<dbReference type="InterPro" id="IPR036640">
    <property type="entry name" value="ABC1_TM_sf"/>
</dbReference>
<evidence type="ECO:0000256" key="9">
    <source>
        <dbReference type="ARBA" id="ARBA00061644"/>
    </source>
</evidence>
<keyword evidence="7 11" id="KW-0472">Membrane</keyword>
<evidence type="ECO:0000256" key="2">
    <source>
        <dbReference type="ARBA" id="ARBA00022448"/>
    </source>
</evidence>
<dbReference type="PROSITE" id="PS00211">
    <property type="entry name" value="ABC_TRANSPORTER_1"/>
    <property type="match status" value="1"/>
</dbReference>
<dbReference type="RefSeq" id="WP_117231299.1">
    <property type="nucleotide sequence ID" value="NZ_CP061725.1"/>
</dbReference>
<feature type="transmembrane region" description="Helical" evidence="11">
    <location>
        <begin position="172"/>
        <end position="197"/>
    </location>
</feature>
<keyword evidence="2" id="KW-0813">Transport</keyword>
<evidence type="ECO:0000259" key="13">
    <source>
        <dbReference type="PROSITE" id="PS50929"/>
    </source>
</evidence>
<dbReference type="Pfam" id="PF00664">
    <property type="entry name" value="ABC_membrane"/>
    <property type="match status" value="1"/>
</dbReference>
<evidence type="ECO:0000256" key="7">
    <source>
        <dbReference type="ARBA" id="ARBA00023136"/>
    </source>
</evidence>
<comment type="subcellular location">
    <subcellularLocation>
        <location evidence="1">Cell membrane</location>
        <topology evidence="1">Multi-pass membrane protein</topology>
    </subcellularLocation>
</comment>
<dbReference type="OrthoDB" id="9806127at2"/>
<dbReference type="Proteomes" id="UP000262621">
    <property type="component" value="Unassembled WGS sequence"/>
</dbReference>
<dbReference type="GO" id="GO:0005524">
    <property type="term" value="F:ATP binding"/>
    <property type="evidence" value="ECO:0007669"/>
    <property type="project" value="UniProtKB-KW"/>
</dbReference>
<dbReference type="PANTHER" id="PTHR43394">
    <property type="entry name" value="ATP-DEPENDENT PERMEASE MDL1, MITOCHONDRIAL"/>
    <property type="match status" value="1"/>
</dbReference>
<feature type="domain" description="ABC transporter" evidence="12">
    <location>
        <begin position="364"/>
        <end position="598"/>
    </location>
</feature>
<evidence type="ECO:0000256" key="1">
    <source>
        <dbReference type="ARBA" id="ARBA00004651"/>
    </source>
</evidence>
<evidence type="ECO:0000256" key="8">
    <source>
        <dbReference type="ARBA" id="ARBA00055053"/>
    </source>
</evidence>
<feature type="transmembrane region" description="Helical" evidence="11">
    <location>
        <begin position="7"/>
        <end position="29"/>
    </location>
</feature>
<evidence type="ECO:0000256" key="5">
    <source>
        <dbReference type="ARBA" id="ARBA00022840"/>
    </source>
</evidence>
<evidence type="ECO:0000256" key="11">
    <source>
        <dbReference type="SAM" id="Phobius"/>
    </source>
</evidence>
<dbReference type="InterPro" id="IPR011527">
    <property type="entry name" value="ABC1_TM_dom"/>
</dbReference>
<dbReference type="GO" id="GO:0005886">
    <property type="term" value="C:plasma membrane"/>
    <property type="evidence" value="ECO:0007669"/>
    <property type="project" value="UniProtKB-SubCell"/>
</dbReference>
<evidence type="ECO:0000256" key="4">
    <source>
        <dbReference type="ARBA" id="ARBA00022741"/>
    </source>
</evidence>
<name>A0A372FQX1_9ACTN</name>
<evidence type="ECO:0000313" key="14">
    <source>
        <dbReference type="EMBL" id="RFS40946.1"/>
    </source>
</evidence>
<proteinExistence type="inferred from homology"/>
<gene>
    <name evidence="14" type="ORF">D0Q02_30155</name>
</gene>
<keyword evidence="5 14" id="KW-0067">ATP-binding</keyword>
<dbReference type="SUPFAM" id="SSF52540">
    <property type="entry name" value="P-loop containing nucleoside triphosphate hydrolases"/>
    <property type="match status" value="1"/>
</dbReference>
<dbReference type="Gene3D" id="1.20.1560.10">
    <property type="entry name" value="ABC transporter type 1, transmembrane domain"/>
    <property type="match status" value="1"/>
</dbReference>
<evidence type="ECO:0000256" key="10">
    <source>
        <dbReference type="ARBA" id="ARBA00071747"/>
    </source>
</evidence>
<reference evidence="14 15" key="1">
    <citation type="submission" date="2018-08" db="EMBL/GenBank/DDBJ databases">
        <title>Verrucosispora craniellae sp. nov., isolated from a marine sponge in the South China Sea.</title>
        <authorList>
            <person name="Li L."/>
            <person name="Lin H.W."/>
        </authorList>
    </citation>
    <scope>NUCLEOTIDE SEQUENCE [LARGE SCALE GENOMIC DNA]</scope>
    <source>
        <strain evidence="14 15">LHW63014</strain>
    </source>
</reference>
<keyword evidence="6 11" id="KW-1133">Transmembrane helix</keyword>
<keyword evidence="15" id="KW-1185">Reference proteome</keyword>
<dbReference type="GO" id="GO:0016887">
    <property type="term" value="F:ATP hydrolysis activity"/>
    <property type="evidence" value="ECO:0007669"/>
    <property type="project" value="InterPro"/>
</dbReference>
<dbReference type="PANTHER" id="PTHR43394:SF1">
    <property type="entry name" value="ATP-BINDING CASSETTE SUB-FAMILY B MEMBER 10, MITOCHONDRIAL"/>
    <property type="match status" value="1"/>
</dbReference>